<dbReference type="Proteomes" id="UP000053235">
    <property type="component" value="Unassembled WGS sequence"/>
</dbReference>
<organism evidence="1 2">
    <name type="scientific">Roseibium alexandrii</name>
    <dbReference type="NCBI Taxonomy" id="388408"/>
    <lineage>
        <taxon>Bacteria</taxon>
        <taxon>Pseudomonadati</taxon>
        <taxon>Pseudomonadota</taxon>
        <taxon>Alphaproteobacteria</taxon>
        <taxon>Hyphomicrobiales</taxon>
        <taxon>Stappiaceae</taxon>
        <taxon>Roseibium</taxon>
    </lineage>
</organism>
<name>A0A0M7A082_9HYPH</name>
<accession>A0A0M7A082</accession>
<evidence type="ECO:0000313" key="1">
    <source>
        <dbReference type="EMBL" id="CTQ67204.1"/>
    </source>
</evidence>
<gene>
    <name evidence="1" type="ORF">LAX5112_01265</name>
</gene>
<sequence>MTEEEMRKFLADNGDLIAERVRDQMVEQIAETYRWQVPDTINKVVTEFMSDKIAPAIREHLQSNEGPIIAAAITATDQITDKLSEVMVTKAVENMNGYRFGQTIEALFK</sequence>
<dbReference type="EMBL" id="CXWD01000004">
    <property type="protein sequence ID" value="CTQ67204.1"/>
    <property type="molecule type" value="Genomic_DNA"/>
</dbReference>
<dbReference type="STRING" id="388408.LAX5112_01265"/>
<dbReference type="RefSeq" id="WP_055671099.1">
    <property type="nucleotide sequence ID" value="NZ_CXWD01000004.1"/>
</dbReference>
<keyword evidence="2" id="KW-1185">Reference proteome</keyword>
<dbReference type="AlphaFoldDB" id="A0A0M7A082"/>
<evidence type="ECO:0000313" key="2">
    <source>
        <dbReference type="Proteomes" id="UP000053235"/>
    </source>
</evidence>
<protein>
    <submittedName>
        <fullName evidence="1">Uncharacterized protein</fullName>
    </submittedName>
</protein>
<reference evidence="2" key="1">
    <citation type="submission" date="2015-07" db="EMBL/GenBank/DDBJ databases">
        <authorList>
            <person name="Rodrigo-Torres Lidia"/>
            <person name="Arahal R.David."/>
        </authorList>
    </citation>
    <scope>NUCLEOTIDE SEQUENCE [LARGE SCALE GENOMIC DNA]</scope>
    <source>
        <strain evidence="2">CECT 5112</strain>
    </source>
</reference>
<proteinExistence type="predicted"/>